<feature type="compositionally biased region" description="Basic and acidic residues" evidence="1">
    <location>
        <begin position="229"/>
        <end position="247"/>
    </location>
</feature>
<keyword evidence="3" id="KW-1185">Reference proteome</keyword>
<comment type="caution">
    <text evidence="2">The sequence shown here is derived from an EMBL/GenBank/DDBJ whole genome shotgun (WGS) entry which is preliminary data.</text>
</comment>
<feature type="region of interest" description="Disordered" evidence="1">
    <location>
        <begin position="1"/>
        <end position="134"/>
    </location>
</feature>
<proteinExistence type="predicted"/>
<feature type="region of interest" description="Disordered" evidence="1">
    <location>
        <begin position="593"/>
        <end position="652"/>
    </location>
</feature>
<gene>
    <name evidence="2" type="ORF">PoB_004540100</name>
</gene>
<dbReference type="EMBL" id="BLXT01004995">
    <property type="protein sequence ID" value="GFO18896.1"/>
    <property type="molecule type" value="Genomic_DNA"/>
</dbReference>
<feature type="compositionally biased region" description="Polar residues" evidence="1">
    <location>
        <begin position="89"/>
        <end position="102"/>
    </location>
</feature>
<dbReference type="AlphaFoldDB" id="A0AAV4B686"/>
<feature type="compositionally biased region" description="Basic residues" evidence="1">
    <location>
        <begin position="1"/>
        <end position="17"/>
    </location>
</feature>
<feature type="compositionally biased region" description="Low complexity" evidence="1">
    <location>
        <begin position="304"/>
        <end position="325"/>
    </location>
</feature>
<evidence type="ECO:0000256" key="1">
    <source>
        <dbReference type="SAM" id="MobiDB-lite"/>
    </source>
</evidence>
<feature type="compositionally biased region" description="Polar residues" evidence="1">
    <location>
        <begin position="41"/>
        <end position="59"/>
    </location>
</feature>
<feature type="compositionally biased region" description="Low complexity" evidence="1">
    <location>
        <begin position="544"/>
        <end position="556"/>
    </location>
</feature>
<name>A0AAV4B686_9GAST</name>
<feature type="compositionally biased region" description="Low complexity" evidence="1">
    <location>
        <begin position="593"/>
        <end position="614"/>
    </location>
</feature>
<protein>
    <submittedName>
        <fullName evidence="2">Dnaj-like protein subfamily c member 14</fullName>
    </submittedName>
</protein>
<feature type="compositionally biased region" description="Polar residues" evidence="1">
    <location>
        <begin position="183"/>
        <end position="202"/>
    </location>
</feature>
<reference evidence="2 3" key="1">
    <citation type="journal article" date="2021" name="Elife">
        <title>Chloroplast acquisition without the gene transfer in kleptoplastic sea slugs, Plakobranchus ocellatus.</title>
        <authorList>
            <person name="Maeda T."/>
            <person name="Takahashi S."/>
            <person name="Yoshida T."/>
            <person name="Shimamura S."/>
            <person name="Takaki Y."/>
            <person name="Nagai Y."/>
            <person name="Toyoda A."/>
            <person name="Suzuki Y."/>
            <person name="Arimoto A."/>
            <person name="Ishii H."/>
            <person name="Satoh N."/>
            <person name="Nishiyama T."/>
            <person name="Hasebe M."/>
            <person name="Maruyama T."/>
            <person name="Minagawa J."/>
            <person name="Obokata J."/>
            <person name="Shigenobu S."/>
        </authorList>
    </citation>
    <scope>NUCLEOTIDE SEQUENCE [LARGE SCALE GENOMIC DNA]</scope>
</reference>
<feature type="region of interest" description="Disordered" evidence="1">
    <location>
        <begin position="304"/>
        <end position="341"/>
    </location>
</feature>
<feature type="compositionally biased region" description="Polar residues" evidence="1">
    <location>
        <begin position="214"/>
        <end position="227"/>
    </location>
</feature>
<feature type="compositionally biased region" description="Acidic residues" evidence="1">
    <location>
        <begin position="20"/>
        <end position="31"/>
    </location>
</feature>
<organism evidence="2 3">
    <name type="scientific">Plakobranchus ocellatus</name>
    <dbReference type="NCBI Taxonomy" id="259542"/>
    <lineage>
        <taxon>Eukaryota</taxon>
        <taxon>Metazoa</taxon>
        <taxon>Spiralia</taxon>
        <taxon>Lophotrochozoa</taxon>
        <taxon>Mollusca</taxon>
        <taxon>Gastropoda</taxon>
        <taxon>Heterobranchia</taxon>
        <taxon>Euthyneura</taxon>
        <taxon>Panpulmonata</taxon>
        <taxon>Sacoglossa</taxon>
        <taxon>Placobranchoidea</taxon>
        <taxon>Plakobranchidae</taxon>
        <taxon>Plakobranchus</taxon>
    </lineage>
</organism>
<feature type="region of interest" description="Disordered" evidence="1">
    <location>
        <begin position="511"/>
        <end position="556"/>
    </location>
</feature>
<feature type="region of interest" description="Disordered" evidence="1">
    <location>
        <begin position="162"/>
        <end position="247"/>
    </location>
</feature>
<evidence type="ECO:0000313" key="3">
    <source>
        <dbReference type="Proteomes" id="UP000735302"/>
    </source>
</evidence>
<sequence>MEKRRRRKRGRRMRRRREEHEEEDREEDGDDETKKDVYSLKTYTILPQVQESQHQSQNPLPYESKREDGSFNSQQTEVVIENQPVVGNKQENSTRQKQQPSEVKNEHGQNLFPTEEAQASGTSHETPLRIKDESVNNEKAQAAFVEENQTRGIETVLISERNEALDGNDRVADVRGSEKESPISGNDHNQIIDSSGSLSESPAVSLLEEPGHNDPSNSVNSGLQIEISTEIRSDASKTKEAQEREVDDVVEKIAQVPARQTAELEGRSNVQVGDNCPVCLANSAEATFITSVKEQGEGLVTEQQVQQKQQQQQQKLLQQQHPQQVVEENQPLPPRTDGGFTDENMVPPVGNYGDVKVNNFVRPSMRQGQRASSAVPGRARFGLESQQTSVPPTSSMRRPQSAIDPSRFFVIEQPPSVVATGRAASMFSHNGGHFKTDFQQEREEAWKRTTRHGRQRPLTAIVQRSTSQFPPSQQPSFYNLDTKLQNPGIKITHTDHWLAGGRDLYWEGIRKRPKSGHTPGWMEGLPESMKRQRPRSALAASLTQPRSRLSQRPQSSTALIVSSYYKSPEHSSQREHGRNFSGGDIRYMLTYSHSQQQHQHLKPQLQISLQQQQQHQEHQLPLHPGLRQQDENPPPLSSPVSDAEGQEWVFPV</sequence>
<evidence type="ECO:0000313" key="2">
    <source>
        <dbReference type="EMBL" id="GFO18896.1"/>
    </source>
</evidence>
<accession>A0AAV4B686</accession>
<dbReference type="Proteomes" id="UP000735302">
    <property type="component" value="Unassembled WGS sequence"/>
</dbReference>
<feature type="compositionally biased region" description="Basic and acidic residues" evidence="1">
    <location>
        <begin position="162"/>
        <end position="181"/>
    </location>
</feature>